<dbReference type="EMBL" id="CP000552">
    <property type="protein sequence ID" value="ABM72146.1"/>
    <property type="molecule type" value="Genomic_DNA"/>
</dbReference>
<dbReference type="HOGENOM" id="CLU_2827740_0_0_3"/>
<evidence type="ECO:0000313" key="1">
    <source>
        <dbReference type="EMBL" id="ABM72146.1"/>
    </source>
</evidence>
<dbReference type="OrthoDB" id="9974305at2"/>
<evidence type="ECO:0000313" key="2">
    <source>
        <dbReference type="Proteomes" id="UP000001589"/>
    </source>
</evidence>
<gene>
    <name evidence="1" type="ordered locus">P9515_09391</name>
</gene>
<dbReference type="STRING" id="167542.P9515_09391"/>
<organism evidence="1 2">
    <name type="scientific">Prochlorococcus marinus (strain MIT 9515)</name>
    <dbReference type="NCBI Taxonomy" id="167542"/>
    <lineage>
        <taxon>Bacteria</taxon>
        <taxon>Bacillati</taxon>
        <taxon>Cyanobacteriota</taxon>
        <taxon>Cyanophyceae</taxon>
        <taxon>Synechococcales</taxon>
        <taxon>Prochlorococcaceae</taxon>
        <taxon>Prochlorococcus</taxon>
    </lineage>
</organism>
<accession>A2BWI5</accession>
<sequence length="66" mass="7833">MISVIINKIKKKNHHYMYSRSLENKKLKNNLPEIKEISNKCKVSKASNEIMLDRFYNGKSIEFPFT</sequence>
<dbReference type="AlphaFoldDB" id="A2BWI5"/>
<proteinExistence type="predicted"/>
<dbReference type="KEGG" id="pmc:P9515_09391"/>
<reference evidence="1 2" key="1">
    <citation type="journal article" date="2007" name="PLoS Genet.">
        <title>Patterns and implications of gene gain and loss in the evolution of Prochlorococcus.</title>
        <authorList>
            <person name="Kettler G.C."/>
            <person name="Martiny A.C."/>
            <person name="Huang K."/>
            <person name="Zucker J."/>
            <person name="Coleman M.L."/>
            <person name="Rodrigue S."/>
            <person name="Chen F."/>
            <person name="Lapidus A."/>
            <person name="Ferriera S."/>
            <person name="Johnson J."/>
            <person name="Steglich C."/>
            <person name="Church G.M."/>
            <person name="Richardson P."/>
            <person name="Chisholm S.W."/>
        </authorList>
    </citation>
    <scope>NUCLEOTIDE SEQUENCE [LARGE SCALE GENOMIC DNA]</scope>
    <source>
        <strain evidence="1 2">MIT 9515</strain>
    </source>
</reference>
<protein>
    <submittedName>
        <fullName evidence="1">Uncharacterized protein</fullName>
    </submittedName>
</protein>
<dbReference type="RefSeq" id="WP_011820249.1">
    <property type="nucleotide sequence ID" value="NC_008817.1"/>
</dbReference>
<dbReference type="Proteomes" id="UP000001589">
    <property type="component" value="Chromosome"/>
</dbReference>
<name>A2BWI5_PROM5</name>
<dbReference type="GeneID" id="60202022"/>